<dbReference type="Proteomes" id="UP001178507">
    <property type="component" value="Unassembled WGS sequence"/>
</dbReference>
<evidence type="ECO:0000313" key="2">
    <source>
        <dbReference type="Proteomes" id="UP001178507"/>
    </source>
</evidence>
<accession>A0AA36N7W3</accession>
<sequence length="267" mass="29568">MRETASMGGCSPSAGGQGVVDHSLNMDPFNLRAEELALHDCALGVEVRRTWSETELVRSFGGRMPPGTPDGMFESWDGNLTSVQVVRVPLVSGSDNAAMQHTLAQTILSKVVKSQTWLRFTATAPHEFIIFCWLPFQVADAVRHHVEILMERVRLLDRRFSARLRLPAEPQAIFPAHFACNHDFVMSKSRGLSESDISTFECDEDEETCEWDITWDWTGDSADAVASQPDEATTCDASRTCHMLRSNAAAPAAQCACRYALTWDDNG</sequence>
<name>A0AA36N7W3_9DINO</name>
<dbReference type="EMBL" id="CAUJNA010003266">
    <property type="protein sequence ID" value="CAJ1397462.1"/>
    <property type="molecule type" value="Genomic_DNA"/>
</dbReference>
<organism evidence="1 2">
    <name type="scientific">Effrenium voratum</name>
    <dbReference type="NCBI Taxonomy" id="2562239"/>
    <lineage>
        <taxon>Eukaryota</taxon>
        <taxon>Sar</taxon>
        <taxon>Alveolata</taxon>
        <taxon>Dinophyceae</taxon>
        <taxon>Suessiales</taxon>
        <taxon>Symbiodiniaceae</taxon>
        <taxon>Effrenium</taxon>
    </lineage>
</organism>
<gene>
    <name evidence="1" type="ORF">EVOR1521_LOCUS21474</name>
</gene>
<reference evidence="1" key="1">
    <citation type="submission" date="2023-08" db="EMBL/GenBank/DDBJ databases">
        <authorList>
            <person name="Chen Y."/>
            <person name="Shah S."/>
            <person name="Dougan E. K."/>
            <person name="Thang M."/>
            <person name="Chan C."/>
        </authorList>
    </citation>
    <scope>NUCLEOTIDE SEQUENCE</scope>
</reference>
<dbReference type="AlphaFoldDB" id="A0AA36N7W3"/>
<evidence type="ECO:0000313" key="1">
    <source>
        <dbReference type="EMBL" id="CAJ1397462.1"/>
    </source>
</evidence>
<comment type="caution">
    <text evidence="1">The sequence shown here is derived from an EMBL/GenBank/DDBJ whole genome shotgun (WGS) entry which is preliminary data.</text>
</comment>
<keyword evidence="2" id="KW-1185">Reference proteome</keyword>
<protein>
    <submittedName>
        <fullName evidence="1">Uncharacterized protein</fullName>
    </submittedName>
</protein>
<proteinExistence type="predicted"/>